<gene>
    <name evidence="1" type="ORF">LXT13_01250</name>
</gene>
<evidence type="ECO:0000313" key="2">
    <source>
        <dbReference type="Proteomes" id="UP001200741"/>
    </source>
</evidence>
<organism evidence="1 2">
    <name type="scientific">Pelomonas cellulosilytica</name>
    <dbReference type="NCBI Taxonomy" id="2906762"/>
    <lineage>
        <taxon>Bacteria</taxon>
        <taxon>Pseudomonadati</taxon>
        <taxon>Pseudomonadota</taxon>
        <taxon>Betaproteobacteria</taxon>
        <taxon>Burkholderiales</taxon>
        <taxon>Sphaerotilaceae</taxon>
        <taxon>Roseateles</taxon>
    </lineage>
</organism>
<name>A0ABS8XR43_9BURK</name>
<comment type="caution">
    <text evidence="1">The sequence shown here is derived from an EMBL/GenBank/DDBJ whole genome shotgun (WGS) entry which is preliminary data.</text>
</comment>
<accession>A0ABS8XR43</accession>
<dbReference type="EMBL" id="JAJTWU010000001">
    <property type="protein sequence ID" value="MCE4553071.1"/>
    <property type="molecule type" value="Genomic_DNA"/>
</dbReference>
<proteinExistence type="predicted"/>
<sequence length="52" mass="6101">MRSSGVPALDEAIRRVVHSQENYPAFPAALQRDFDVVEIRRTWRFDISIRLD</sequence>
<protein>
    <submittedName>
        <fullName evidence="1">Uncharacterized protein</fullName>
    </submittedName>
</protein>
<dbReference type="SUPFAM" id="SSF74653">
    <property type="entry name" value="TolA/TonB C-terminal domain"/>
    <property type="match status" value="1"/>
</dbReference>
<evidence type="ECO:0000313" key="1">
    <source>
        <dbReference type="EMBL" id="MCE4553071.1"/>
    </source>
</evidence>
<reference evidence="1 2" key="1">
    <citation type="submission" date="2021-12" db="EMBL/GenBank/DDBJ databases">
        <title>Genome seq of P8.</title>
        <authorList>
            <person name="Seo T."/>
        </authorList>
    </citation>
    <scope>NUCLEOTIDE SEQUENCE [LARGE SCALE GENOMIC DNA]</scope>
    <source>
        <strain evidence="1 2">P8</strain>
    </source>
</reference>
<keyword evidence="2" id="KW-1185">Reference proteome</keyword>
<dbReference type="Proteomes" id="UP001200741">
    <property type="component" value="Unassembled WGS sequence"/>
</dbReference>